<dbReference type="InterPro" id="IPR002477">
    <property type="entry name" value="Peptidoglycan-bd-like"/>
</dbReference>
<dbReference type="Gene3D" id="1.10.101.10">
    <property type="entry name" value="PGBD-like superfamily/PGBD"/>
    <property type="match status" value="1"/>
</dbReference>
<evidence type="ECO:0000259" key="7">
    <source>
        <dbReference type="PROSITE" id="PS50106"/>
    </source>
</evidence>
<reference evidence="8 9" key="1">
    <citation type="journal article" date="2019" name="Int. J. Syst. Evol. Microbiol.">
        <title>The Global Catalogue of Microorganisms (GCM) 10K type strain sequencing project: providing services to taxonomists for standard genome sequencing and annotation.</title>
        <authorList>
            <consortium name="The Broad Institute Genomics Platform"/>
            <consortium name="The Broad Institute Genome Sequencing Center for Infectious Disease"/>
            <person name="Wu L."/>
            <person name="Ma J."/>
        </authorList>
    </citation>
    <scope>NUCLEOTIDE SEQUENCE [LARGE SCALE GENOMIC DNA]</scope>
    <source>
        <strain evidence="8 9">JCM 12149</strain>
    </source>
</reference>
<feature type="domain" description="PDZ" evidence="7">
    <location>
        <begin position="108"/>
        <end position="172"/>
    </location>
</feature>
<dbReference type="InterPro" id="IPR005151">
    <property type="entry name" value="Tail-specific_protease"/>
</dbReference>
<dbReference type="RefSeq" id="WP_343753835.1">
    <property type="nucleotide sequence ID" value="NZ_BAAADM010000055.1"/>
</dbReference>
<sequence>MKLQKQHIVILLFAALILAFAGGFTGVKLAQSGPEPAEDEADGQTNQDNGKSPKQMEKVSRAYDIIQENYLQDVKDKQLIDGAIKGMLSSLDDPYSSYLDEEMMKKFNQQIESSFEGIGAEVSMVDGKVTIVSPIKDSPAEEAGLRPNDQILSVNGESVSGLNLQEAVQKIRGKKGTEVVIEVQRDGVSEPFDVTMERDDIPVETVYSNVKTIDGKKTGIMEITSFSDKTSDHFSKQLKKLENKGIDGLVIDVRGNPGGILTEVEDILKNFIPKDTPYVQIENSNGKISKSYSNLDEKKPYPISVLINQGSASASEILAVAMKETGYDVVGTKSFGKGTVQRALSLGDGSRVKLTLAKWLSPNGTWIHEKGVKPTVKVKQPPYYFTNPVELKEPLTFNDTGDDVKTIQTMLNGLGYEPGRTDGYFNHDTEAAVKAFQMDQDMEVTGKVTDKTAGLLETKLVKHIRSGDDDKQMDKALNVLY</sequence>
<keyword evidence="3 5" id="KW-0378">Hydrolase</keyword>
<feature type="region of interest" description="Disordered" evidence="6">
    <location>
        <begin position="31"/>
        <end position="57"/>
    </location>
</feature>
<dbReference type="SMART" id="SM00228">
    <property type="entry name" value="PDZ"/>
    <property type="match status" value="1"/>
</dbReference>
<dbReference type="EMBL" id="BAAADM010000055">
    <property type="protein sequence ID" value="GAA0446590.1"/>
    <property type="molecule type" value="Genomic_DNA"/>
</dbReference>
<dbReference type="InterPro" id="IPR036034">
    <property type="entry name" value="PDZ_sf"/>
</dbReference>
<dbReference type="SUPFAM" id="SSF52096">
    <property type="entry name" value="ClpP/crotonase"/>
    <property type="match status" value="1"/>
</dbReference>
<protein>
    <submittedName>
        <fullName evidence="8">S41 family peptidase</fullName>
    </submittedName>
</protein>
<feature type="compositionally biased region" description="Polar residues" evidence="6">
    <location>
        <begin position="43"/>
        <end position="52"/>
    </location>
</feature>
<gene>
    <name evidence="8" type="ORF">GCM10008983_25570</name>
</gene>
<dbReference type="InterPro" id="IPR055210">
    <property type="entry name" value="CtpA/B_N"/>
</dbReference>
<dbReference type="CDD" id="cd06782">
    <property type="entry name" value="cpPDZ_CPP-like"/>
    <property type="match status" value="1"/>
</dbReference>
<evidence type="ECO:0000313" key="8">
    <source>
        <dbReference type="EMBL" id="GAA0446590.1"/>
    </source>
</evidence>
<dbReference type="Gene3D" id="3.30.750.44">
    <property type="match status" value="1"/>
</dbReference>
<evidence type="ECO:0000256" key="3">
    <source>
        <dbReference type="ARBA" id="ARBA00022801"/>
    </source>
</evidence>
<dbReference type="Gene3D" id="2.30.42.10">
    <property type="match status" value="1"/>
</dbReference>
<evidence type="ECO:0000313" key="9">
    <source>
        <dbReference type="Proteomes" id="UP001501459"/>
    </source>
</evidence>
<dbReference type="SUPFAM" id="SSF50156">
    <property type="entry name" value="PDZ domain-like"/>
    <property type="match status" value="1"/>
</dbReference>
<keyword evidence="9" id="KW-1185">Reference proteome</keyword>
<dbReference type="NCBIfam" id="TIGR00225">
    <property type="entry name" value="prc"/>
    <property type="match status" value="1"/>
</dbReference>
<dbReference type="InterPro" id="IPR041489">
    <property type="entry name" value="PDZ_6"/>
</dbReference>
<evidence type="ECO:0000256" key="2">
    <source>
        <dbReference type="ARBA" id="ARBA00022670"/>
    </source>
</evidence>
<dbReference type="Pfam" id="PF17820">
    <property type="entry name" value="PDZ_6"/>
    <property type="match status" value="1"/>
</dbReference>
<dbReference type="SUPFAM" id="SSF47090">
    <property type="entry name" value="PGBD-like"/>
    <property type="match status" value="1"/>
</dbReference>
<dbReference type="CDD" id="cd07560">
    <property type="entry name" value="Peptidase_S41_CPP"/>
    <property type="match status" value="1"/>
</dbReference>
<dbReference type="Gene3D" id="3.90.226.10">
    <property type="entry name" value="2-enoyl-CoA Hydratase, Chain A, domain 1"/>
    <property type="match status" value="1"/>
</dbReference>
<keyword evidence="4 5" id="KW-0720">Serine protease</keyword>
<name>A0ABN0ZGZ0_9BACI</name>
<dbReference type="PANTHER" id="PTHR32060:SF29">
    <property type="entry name" value="CARBOXY-TERMINAL PROCESSING PROTEASE CTPB"/>
    <property type="match status" value="1"/>
</dbReference>
<comment type="similarity">
    <text evidence="1 5">Belongs to the peptidase S41A family.</text>
</comment>
<dbReference type="InterPro" id="IPR036365">
    <property type="entry name" value="PGBD-like_sf"/>
</dbReference>
<dbReference type="InterPro" id="IPR036366">
    <property type="entry name" value="PGBDSf"/>
</dbReference>
<dbReference type="InterPro" id="IPR001478">
    <property type="entry name" value="PDZ"/>
</dbReference>
<dbReference type="PROSITE" id="PS50106">
    <property type="entry name" value="PDZ"/>
    <property type="match status" value="1"/>
</dbReference>
<dbReference type="Pfam" id="PF22694">
    <property type="entry name" value="CtpB_N-like"/>
    <property type="match status" value="1"/>
</dbReference>
<evidence type="ECO:0000256" key="5">
    <source>
        <dbReference type="RuleBase" id="RU004404"/>
    </source>
</evidence>
<evidence type="ECO:0000256" key="1">
    <source>
        <dbReference type="ARBA" id="ARBA00009179"/>
    </source>
</evidence>
<organism evidence="8 9">
    <name type="scientific">Lentibacillus halophilus</name>
    <dbReference type="NCBI Taxonomy" id="295065"/>
    <lineage>
        <taxon>Bacteria</taxon>
        <taxon>Bacillati</taxon>
        <taxon>Bacillota</taxon>
        <taxon>Bacilli</taxon>
        <taxon>Bacillales</taxon>
        <taxon>Bacillaceae</taxon>
        <taxon>Lentibacillus</taxon>
    </lineage>
</organism>
<dbReference type="InterPro" id="IPR029045">
    <property type="entry name" value="ClpP/crotonase-like_dom_sf"/>
</dbReference>
<dbReference type="InterPro" id="IPR004447">
    <property type="entry name" value="Peptidase_S41A"/>
</dbReference>
<accession>A0ABN0ZGZ0</accession>
<dbReference type="Pfam" id="PF03572">
    <property type="entry name" value="Peptidase_S41"/>
    <property type="match status" value="1"/>
</dbReference>
<dbReference type="PANTHER" id="PTHR32060">
    <property type="entry name" value="TAIL-SPECIFIC PROTEASE"/>
    <property type="match status" value="1"/>
</dbReference>
<keyword evidence="2 5" id="KW-0645">Protease</keyword>
<dbReference type="Pfam" id="PF01471">
    <property type="entry name" value="PG_binding_1"/>
    <property type="match status" value="1"/>
</dbReference>
<dbReference type="Proteomes" id="UP001501459">
    <property type="component" value="Unassembled WGS sequence"/>
</dbReference>
<dbReference type="SMART" id="SM00245">
    <property type="entry name" value="TSPc"/>
    <property type="match status" value="1"/>
</dbReference>
<proteinExistence type="inferred from homology"/>
<evidence type="ECO:0000256" key="6">
    <source>
        <dbReference type="SAM" id="MobiDB-lite"/>
    </source>
</evidence>
<comment type="caution">
    <text evidence="8">The sequence shown here is derived from an EMBL/GenBank/DDBJ whole genome shotgun (WGS) entry which is preliminary data.</text>
</comment>
<evidence type="ECO:0000256" key="4">
    <source>
        <dbReference type="ARBA" id="ARBA00022825"/>
    </source>
</evidence>